<dbReference type="RefSeq" id="XP_033446744.1">
    <property type="nucleotide sequence ID" value="XM_033588286.1"/>
</dbReference>
<feature type="region of interest" description="Disordered" evidence="1">
    <location>
        <begin position="75"/>
        <end position="99"/>
    </location>
</feature>
<name>A0A6A5RFJ2_9PLEO</name>
<gene>
    <name evidence="2" type="ORF">M421DRAFT_217640</name>
</gene>
<keyword evidence="3" id="KW-1185">Reference proteome</keyword>
<dbReference type="EMBL" id="ML978977">
    <property type="protein sequence ID" value="KAF1926492.1"/>
    <property type="molecule type" value="Genomic_DNA"/>
</dbReference>
<evidence type="ECO:0000256" key="1">
    <source>
        <dbReference type="SAM" id="MobiDB-lite"/>
    </source>
</evidence>
<feature type="region of interest" description="Disordered" evidence="1">
    <location>
        <begin position="115"/>
        <end position="150"/>
    </location>
</feature>
<accession>A0A6A5RFJ2</accession>
<sequence length="150" mass="16401">MSPQAQRPCDAWPDLQLSTSRTRYSLPWLEAIHSPACRSLISIARTFDRQPLCPTPSVHQARRVHLSRRSALRPTYGPVLARNASRKMSTPSPSSLRRPIDSFVCTGTIERLCGSGETAVGPPDGSRHGRAGMSKEGCLATTWSERDGSS</sequence>
<organism evidence="2 3">
    <name type="scientific">Didymella exigua CBS 183.55</name>
    <dbReference type="NCBI Taxonomy" id="1150837"/>
    <lineage>
        <taxon>Eukaryota</taxon>
        <taxon>Fungi</taxon>
        <taxon>Dikarya</taxon>
        <taxon>Ascomycota</taxon>
        <taxon>Pezizomycotina</taxon>
        <taxon>Dothideomycetes</taxon>
        <taxon>Pleosporomycetidae</taxon>
        <taxon>Pleosporales</taxon>
        <taxon>Pleosporineae</taxon>
        <taxon>Didymellaceae</taxon>
        <taxon>Didymella</taxon>
    </lineage>
</organism>
<dbReference type="Proteomes" id="UP000800082">
    <property type="component" value="Unassembled WGS sequence"/>
</dbReference>
<proteinExistence type="predicted"/>
<evidence type="ECO:0000313" key="3">
    <source>
        <dbReference type="Proteomes" id="UP000800082"/>
    </source>
</evidence>
<reference evidence="2" key="1">
    <citation type="journal article" date="2020" name="Stud. Mycol.">
        <title>101 Dothideomycetes genomes: a test case for predicting lifestyles and emergence of pathogens.</title>
        <authorList>
            <person name="Haridas S."/>
            <person name="Albert R."/>
            <person name="Binder M."/>
            <person name="Bloem J."/>
            <person name="Labutti K."/>
            <person name="Salamov A."/>
            <person name="Andreopoulos B."/>
            <person name="Baker S."/>
            <person name="Barry K."/>
            <person name="Bills G."/>
            <person name="Bluhm B."/>
            <person name="Cannon C."/>
            <person name="Castanera R."/>
            <person name="Culley D."/>
            <person name="Daum C."/>
            <person name="Ezra D."/>
            <person name="Gonzalez J."/>
            <person name="Henrissat B."/>
            <person name="Kuo A."/>
            <person name="Liang C."/>
            <person name="Lipzen A."/>
            <person name="Lutzoni F."/>
            <person name="Magnuson J."/>
            <person name="Mondo S."/>
            <person name="Nolan M."/>
            <person name="Ohm R."/>
            <person name="Pangilinan J."/>
            <person name="Park H.-J."/>
            <person name="Ramirez L."/>
            <person name="Alfaro M."/>
            <person name="Sun H."/>
            <person name="Tritt A."/>
            <person name="Yoshinaga Y."/>
            <person name="Zwiers L.-H."/>
            <person name="Turgeon B."/>
            <person name="Goodwin S."/>
            <person name="Spatafora J."/>
            <person name="Crous P."/>
            <person name="Grigoriev I."/>
        </authorList>
    </citation>
    <scope>NUCLEOTIDE SEQUENCE</scope>
    <source>
        <strain evidence="2">CBS 183.55</strain>
    </source>
</reference>
<dbReference type="AlphaFoldDB" id="A0A6A5RFJ2"/>
<dbReference type="GeneID" id="54345933"/>
<evidence type="ECO:0000313" key="2">
    <source>
        <dbReference type="EMBL" id="KAF1926492.1"/>
    </source>
</evidence>
<protein>
    <submittedName>
        <fullName evidence="2">Uncharacterized protein</fullName>
    </submittedName>
</protein>
<feature type="compositionally biased region" description="Polar residues" evidence="1">
    <location>
        <begin position="86"/>
        <end position="95"/>
    </location>
</feature>